<keyword evidence="19" id="KW-1185">Reference proteome</keyword>
<reference evidence="18 19" key="1">
    <citation type="submission" date="2020-08" db="EMBL/GenBank/DDBJ databases">
        <title>Genomic Encyclopedia of Type Strains, Phase IV (KMG-IV): sequencing the most valuable type-strain genomes for metagenomic binning, comparative biology and taxonomic classification.</title>
        <authorList>
            <person name="Goeker M."/>
        </authorList>
    </citation>
    <scope>NUCLEOTIDE SEQUENCE [LARGE SCALE GENOMIC DNA]</scope>
    <source>
        <strain evidence="18 19">DSM 45385</strain>
    </source>
</reference>
<dbReference type="InterPro" id="IPR005467">
    <property type="entry name" value="His_kinase_dom"/>
</dbReference>
<accession>A0A7W8AB42</accession>
<dbReference type="InterPro" id="IPR017205">
    <property type="entry name" value="Sig_transdc_His_kinase_ChrS"/>
</dbReference>
<feature type="transmembrane region" description="Helical" evidence="16">
    <location>
        <begin position="132"/>
        <end position="155"/>
    </location>
</feature>
<dbReference type="EC" id="2.7.13.3" evidence="4"/>
<evidence type="ECO:0000256" key="4">
    <source>
        <dbReference type="ARBA" id="ARBA00012438"/>
    </source>
</evidence>
<dbReference type="Proteomes" id="UP000568380">
    <property type="component" value="Unassembled WGS sequence"/>
</dbReference>
<keyword evidence="16" id="KW-1133">Transmembrane helix</keyword>
<dbReference type="Gene3D" id="1.20.5.1930">
    <property type="match status" value="1"/>
</dbReference>
<dbReference type="EMBL" id="JACHIN010000012">
    <property type="protein sequence ID" value="MBB5081921.1"/>
    <property type="molecule type" value="Genomic_DNA"/>
</dbReference>
<keyword evidence="8" id="KW-0808">Transferase</keyword>
<dbReference type="InterPro" id="IPR036890">
    <property type="entry name" value="HATPase_C_sf"/>
</dbReference>
<comment type="subcellular location">
    <subcellularLocation>
        <location evidence="3">Cytoplasm</location>
    </subcellularLocation>
</comment>
<name>A0A7W8AB42_9ACTN</name>
<comment type="cofactor">
    <cofactor evidence="2">
        <name>[4Fe-4S] cluster</name>
        <dbReference type="ChEBI" id="CHEBI:49883"/>
    </cofactor>
</comment>
<keyword evidence="11" id="KW-0408">Iron</keyword>
<keyword evidence="9" id="KW-0479">Metal-binding</keyword>
<evidence type="ECO:0000256" key="1">
    <source>
        <dbReference type="ARBA" id="ARBA00000085"/>
    </source>
</evidence>
<dbReference type="PIRSF" id="PIRSF037434">
    <property type="entry name" value="STHK_ChrS"/>
    <property type="match status" value="1"/>
</dbReference>
<keyword evidence="16" id="KW-0812">Transmembrane</keyword>
<keyword evidence="13" id="KW-0411">Iron-sulfur</keyword>
<evidence type="ECO:0000256" key="9">
    <source>
        <dbReference type="ARBA" id="ARBA00022723"/>
    </source>
</evidence>
<dbReference type="GO" id="GO:0005737">
    <property type="term" value="C:cytoplasm"/>
    <property type="evidence" value="ECO:0007669"/>
    <property type="project" value="UniProtKB-SubCell"/>
</dbReference>
<evidence type="ECO:0000313" key="19">
    <source>
        <dbReference type="Proteomes" id="UP000568380"/>
    </source>
</evidence>
<dbReference type="Gene3D" id="3.30.565.10">
    <property type="entry name" value="Histidine kinase-like ATPase, C-terminal domain"/>
    <property type="match status" value="1"/>
</dbReference>
<dbReference type="SMART" id="SM00387">
    <property type="entry name" value="HATPase_c"/>
    <property type="match status" value="1"/>
</dbReference>
<dbReference type="InterPro" id="IPR050482">
    <property type="entry name" value="Sensor_HK_TwoCompSys"/>
</dbReference>
<feature type="domain" description="Histidine kinase" evidence="17">
    <location>
        <begin position="304"/>
        <end position="393"/>
    </location>
</feature>
<dbReference type="InterPro" id="IPR011712">
    <property type="entry name" value="Sig_transdc_His_kin_sub3_dim/P"/>
</dbReference>
<keyword evidence="16" id="KW-0472">Membrane</keyword>
<dbReference type="InterPro" id="IPR003594">
    <property type="entry name" value="HATPase_dom"/>
</dbReference>
<feature type="transmembrane region" description="Helical" evidence="16">
    <location>
        <begin position="15"/>
        <end position="35"/>
    </location>
</feature>
<proteinExistence type="predicted"/>
<dbReference type="GO" id="GO:0000155">
    <property type="term" value="F:phosphorelay sensor kinase activity"/>
    <property type="evidence" value="ECO:0007669"/>
    <property type="project" value="InterPro"/>
</dbReference>
<keyword evidence="6" id="KW-0004">4Fe-4S</keyword>
<evidence type="ECO:0000256" key="7">
    <source>
        <dbReference type="ARBA" id="ARBA00022490"/>
    </source>
</evidence>
<evidence type="ECO:0000256" key="15">
    <source>
        <dbReference type="ARBA" id="ARBA00030800"/>
    </source>
</evidence>
<keyword evidence="10 18" id="KW-0418">Kinase</keyword>
<feature type="transmembrane region" description="Helical" evidence="16">
    <location>
        <begin position="42"/>
        <end position="58"/>
    </location>
</feature>
<dbReference type="CDD" id="cd16917">
    <property type="entry name" value="HATPase_UhpB-NarQ-NarX-like"/>
    <property type="match status" value="1"/>
</dbReference>
<evidence type="ECO:0000259" key="17">
    <source>
        <dbReference type="PROSITE" id="PS50109"/>
    </source>
</evidence>
<dbReference type="PANTHER" id="PTHR24421:SF62">
    <property type="entry name" value="SENSORY TRANSDUCTION HISTIDINE KINASE"/>
    <property type="match status" value="1"/>
</dbReference>
<dbReference type="Pfam" id="PF07730">
    <property type="entry name" value="HisKA_3"/>
    <property type="match status" value="1"/>
</dbReference>
<evidence type="ECO:0000256" key="16">
    <source>
        <dbReference type="SAM" id="Phobius"/>
    </source>
</evidence>
<evidence type="ECO:0000256" key="6">
    <source>
        <dbReference type="ARBA" id="ARBA00022485"/>
    </source>
</evidence>
<dbReference type="GO" id="GO:0051539">
    <property type="term" value="F:4 iron, 4 sulfur cluster binding"/>
    <property type="evidence" value="ECO:0007669"/>
    <property type="project" value="UniProtKB-KW"/>
</dbReference>
<organism evidence="18 19">
    <name type="scientific">Nonomuraea endophytica</name>
    <dbReference type="NCBI Taxonomy" id="714136"/>
    <lineage>
        <taxon>Bacteria</taxon>
        <taxon>Bacillati</taxon>
        <taxon>Actinomycetota</taxon>
        <taxon>Actinomycetes</taxon>
        <taxon>Streptosporangiales</taxon>
        <taxon>Streptosporangiaceae</taxon>
        <taxon>Nonomuraea</taxon>
    </lineage>
</organism>
<dbReference type="InterPro" id="IPR004358">
    <property type="entry name" value="Sig_transdc_His_kin-like_C"/>
</dbReference>
<dbReference type="PANTHER" id="PTHR24421">
    <property type="entry name" value="NITRATE/NITRITE SENSOR PROTEIN NARX-RELATED"/>
    <property type="match status" value="1"/>
</dbReference>
<evidence type="ECO:0000256" key="5">
    <source>
        <dbReference type="ARBA" id="ARBA00017322"/>
    </source>
</evidence>
<dbReference type="GO" id="GO:0046983">
    <property type="term" value="F:protein dimerization activity"/>
    <property type="evidence" value="ECO:0007669"/>
    <property type="project" value="InterPro"/>
</dbReference>
<dbReference type="GO" id="GO:0046872">
    <property type="term" value="F:metal ion binding"/>
    <property type="evidence" value="ECO:0007669"/>
    <property type="project" value="UniProtKB-KW"/>
</dbReference>
<evidence type="ECO:0000256" key="10">
    <source>
        <dbReference type="ARBA" id="ARBA00022777"/>
    </source>
</evidence>
<sequence length="399" mass="43054">MTTADGRLERWERLVARQLEAAPYLLLVVSAVLAWQNESQGRMLTLGLAALAAVWIAVMSRFRAVYVIGLVILIGVLCTRSIWFASFFAFTGYLHSWSHLRGLWRFAGVTATAAISVTAYQGGLPQSAGDVISFLFFTAAIVAAVGLFSFVGEVTTERSAERKRMVAQLEETMRENAGLHAQLLVQAREAGVFDERQRMAGEIHDTIAQGLTGVVTQLQAAVHARESDTDWQRHVGNAMTLARESLAEARRTIHAVGPAQLESTPLPEALDELTARWAALHELRADFTATGTARPLHPEVEETLLRTAQEALANIAKHAGAARVGLTLSYMNDTVTLDVRDDGSGFDPLLAADGGGFGLTAMRKRVTRLAGTLEIESEYGGGTAVSASVPAITRRDTGV</sequence>
<evidence type="ECO:0000256" key="11">
    <source>
        <dbReference type="ARBA" id="ARBA00023004"/>
    </source>
</evidence>
<dbReference type="RefSeq" id="WP_184969701.1">
    <property type="nucleotide sequence ID" value="NZ_JACHIN010000012.1"/>
</dbReference>
<evidence type="ECO:0000256" key="8">
    <source>
        <dbReference type="ARBA" id="ARBA00022679"/>
    </source>
</evidence>
<dbReference type="PROSITE" id="PS50109">
    <property type="entry name" value="HIS_KIN"/>
    <property type="match status" value="1"/>
</dbReference>
<comment type="function">
    <text evidence="14">Member of the two-component regulatory system NreB/NreC involved in the control of dissimilatory nitrate/nitrite reduction in response to oxygen. NreB functions as a direct oxygen sensor histidine kinase which is autophosphorylated, in the absence of oxygen, probably at the conserved histidine residue, and transfers its phosphate group probably to a conserved aspartate residue of NreC. NreB/NreC activates the expression of the nitrate (narGHJI) and nitrite (nir) reductase operons, as well as the putative nitrate transporter gene narT.</text>
</comment>
<dbReference type="Pfam" id="PF02518">
    <property type="entry name" value="HATPase_c"/>
    <property type="match status" value="1"/>
</dbReference>
<keyword evidence="12" id="KW-0902">Two-component regulatory system</keyword>
<dbReference type="GO" id="GO:0016020">
    <property type="term" value="C:membrane"/>
    <property type="evidence" value="ECO:0007669"/>
    <property type="project" value="InterPro"/>
</dbReference>
<comment type="catalytic activity">
    <reaction evidence="1">
        <text>ATP + protein L-histidine = ADP + protein N-phospho-L-histidine.</text>
        <dbReference type="EC" id="2.7.13.3"/>
    </reaction>
</comment>
<evidence type="ECO:0000256" key="13">
    <source>
        <dbReference type="ARBA" id="ARBA00023014"/>
    </source>
</evidence>
<evidence type="ECO:0000256" key="12">
    <source>
        <dbReference type="ARBA" id="ARBA00023012"/>
    </source>
</evidence>
<gene>
    <name evidence="18" type="ORF">HNR40_007416</name>
</gene>
<dbReference type="SUPFAM" id="SSF55874">
    <property type="entry name" value="ATPase domain of HSP90 chaperone/DNA topoisomerase II/histidine kinase"/>
    <property type="match status" value="1"/>
</dbReference>
<dbReference type="PRINTS" id="PR00344">
    <property type="entry name" value="BCTRLSENSOR"/>
</dbReference>
<keyword evidence="7" id="KW-0963">Cytoplasm</keyword>
<comment type="caution">
    <text evidence="18">The sequence shown here is derived from an EMBL/GenBank/DDBJ whole genome shotgun (WGS) entry which is preliminary data.</text>
</comment>
<protein>
    <recommendedName>
        <fullName evidence="5">Oxygen sensor histidine kinase NreB</fullName>
        <ecNumber evidence="4">2.7.13.3</ecNumber>
    </recommendedName>
    <alternativeName>
        <fullName evidence="15">Nitrogen regulation protein B</fullName>
    </alternativeName>
</protein>
<dbReference type="AlphaFoldDB" id="A0A7W8AB42"/>
<feature type="transmembrane region" description="Helical" evidence="16">
    <location>
        <begin position="64"/>
        <end position="90"/>
    </location>
</feature>
<feature type="transmembrane region" description="Helical" evidence="16">
    <location>
        <begin position="102"/>
        <end position="120"/>
    </location>
</feature>
<evidence type="ECO:0000256" key="2">
    <source>
        <dbReference type="ARBA" id="ARBA00001966"/>
    </source>
</evidence>
<evidence type="ECO:0000256" key="14">
    <source>
        <dbReference type="ARBA" id="ARBA00024827"/>
    </source>
</evidence>
<evidence type="ECO:0000313" key="18">
    <source>
        <dbReference type="EMBL" id="MBB5081921.1"/>
    </source>
</evidence>
<evidence type="ECO:0000256" key="3">
    <source>
        <dbReference type="ARBA" id="ARBA00004496"/>
    </source>
</evidence>